<accession>A0A919F681</accession>
<evidence type="ECO:0000313" key="4">
    <source>
        <dbReference type="Proteomes" id="UP000623958"/>
    </source>
</evidence>
<dbReference type="PANTHER" id="PTHR30273:SF2">
    <property type="entry name" value="PROTEIN FECR"/>
    <property type="match status" value="1"/>
</dbReference>
<evidence type="ECO:0000313" key="3">
    <source>
        <dbReference type="EMBL" id="GHH49495.1"/>
    </source>
</evidence>
<gene>
    <name evidence="3" type="ORF">GCM10009090_09000</name>
</gene>
<dbReference type="RefSeq" id="WP_434028671.1">
    <property type="nucleotide sequence ID" value="NZ_BNBA01000005.1"/>
</dbReference>
<dbReference type="EMBL" id="BNBA01000005">
    <property type="protein sequence ID" value="GHH49495.1"/>
    <property type="molecule type" value="Genomic_DNA"/>
</dbReference>
<dbReference type="Pfam" id="PF16220">
    <property type="entry name" value="DUF4880"/>
    <property type="match status" value="1"/>
</dbReference>
<protein>
    <submittedName>
        <fullName evidence="3">Sensor</fullName>
    </submittedName>
</protein>
<sequence>MADPVRASAPLPAAVVDSAIDWYARLASGLEDEAERIAFSRWHEADATHAEAWRRVQALGDRMARNAGLVAPPLARRVLDATIEAPGRRQLLKTLAWAGTGATGLWLLRDPLALPERWDGVVADASTARGERRDLRLPDGSRLRLNTASAVDIRFDAHRRLLVLRHGEIEVTTTADAMRRPFGVETADGRLVPVGTRFGVRRDDGRGTLLTVSEGAVQAWPTGGERPLRVDAGRQLRFERGFAGAITPLDESAVAWTLGLISANRMRLGHFVGELARYRSGWLRCDPAVADLRVTAVHRLDGPASVEAILASLQEALPVRVSQLTRYWVTVGPRAR</sequence>
<proteinExistence type="predicted"/>
<reference evidence="3" key="2">
    <citation type="submission" date="2020-09" db="EMBL/GenBank/DDBJ databases">
        <authorList>
            <person name="Sun Q."/>
            <person name="Ohkuma M."/>
        </authorList>
    </citation>
    <scope>NUCLEOTIDE SEQUENCE</scope>
    <source>
        <strain evidence="3">JCM 13306</strain>
    </source>
</reference>
<comment type="caution">
    <text evidence="3">The sequence shown here is derived from an EMBL/GenBank/DDBJ whole genome shotgun (WGS) entry which is preliminary data.</text>
</comment>
<dbReference type="InterPro" id="IPR012373">
    <property type="entry name" value="Ferrdict_sens_TM"/>
</dbReference>
<dbReference type="PANTHER" id="PTHR30273">
    <property type="entry name" value="PERIPLASMIC SIGNAL SENSOR AND SIGMA FACTOR ACTIVATOR FECR-RELATED"/>
    <property type="match status" value="1"/>
</dbReference>
<dbReference type="PIRSF" id="PIRSF018266">
    <property type="entry name" value="FecR"/>
    <property type="match status" value="1"/>
</dbReference>
<dbReference type="GO" id="GO:0016989">
    <property type="term" value="F:sigma factor antagonist activity"/>
    <property type="evidence" value="ECO:0007669"/>
    <property type="project" value="TreeGrafter"/>
</dbReference>
<dbReference type="InterPro" id="IPR006860">
    <property type="entry name" value="FecR"/>
</dbReference>
<evidence type="ECO:0000259" key="1">
    <source>
        <dbReference type="Pfam" id="PF04773"/>
    </source>
</evidence>
<keyword evidence="4" id="KW-1185">Reference proteome</keyword>
<dbReference type="Gene3D" id="2.60.120.1440">
    <property type="match status" value="1"/>
</dbReference>
<dbReference type="InterPro" id="IPR032623">
    <property type="entry name" value="FecR_N"/>
</dbReference>
<dbReference type="Proteomes" id="UP000623958">
    <property type="component" value="Unassembled WGS sequence"/>
</dbReference>
<dbReference type="Pfam" id="PF04773">
    <property type="entry name" value="FecR"/>
    <property type="match status" value="1"/>
</dbReference>
<name>A0A919F681_9XANT</name>
<dbReference type="AlphaFoldDB" id="A0A919F681"/>
<evidence type="ECO:0000259" key="2">
    <source>
        <dbReference type="Pfam" id="PF16220"/>
    </source>
</evidence>
<organism evidence="3 4">
    <name type="scientific">Xanthomonas boreopolis</name>
    <dbReference type="NCBI Taxonomy" id="86183"/>
    <lineage>
        <taxon>Bacteria</taxon>
        <taxon>Pseudomonadati</taxon>
        <taxon>Pseudomonadota</taxon>
        <taxon>Gammaproteobacteria</taxon>
        <taxon>Lysobacterales</taxon>
        <taxon>Lysobacteraceae</taxon>
        <taxon>Xanthomonas</taxon>
    </lineage>
</organism>
<feature type="domain" description="FecR protein" evidence="1">
    <location>
        <begin position="124"/>
        <end position="218"/>
    </location>
</feature>
<feature type="domain" description="FecR N-terminal" evidence="2">
    <location>
        <begin position="18"/>
        <end position="59"/>
    </location>
</feature>
<reference evidence="3" key="1">
    <citation type="journal article" date="2014" name="Int. J. Syst. Evol. Microbiol.">
        <title>Complete genome sequence of Corynebacterium casei LMG S-19264T (=DSM 44701T), isolated from a smear-ripened cheese.</title>
        <authorList>
            <consortium name="US DOE Joint Genome Institute (JGI-PGF)"/>
            <person name="Walter F."/>
            <person name="Albersmeier A."/>
            <person name="Kalinowski J."/>
            <person name="Ruckert C."/>
        </authorList>
    </citation>
    <scope>NUCLEOTIDE SEQUENCE</scope>
    <source>
        <strain evidence="3">JCM 13306</strain>
    </source>
</reference>